<sequence>MHKKGNRYRGVQTDCQACQNKTKTQTNKKKNMSTLYIRCVDHKKLWWNKVTILYGRRGIEMYVRRFPKV</sequence>
<accession>S4NWW2</accession>
<proteinExistence type="predicted"/>
<name>S4NWW2_9NEOP</name>
<evidence type="ECO:0000313" key="1">
    <source>
        <dbReference type="EMBL" id="JAA78115.1"/>
    </source>
</evidence>
<reference evidence="1" key="1">
    <citation type="journal article" date="2013" name="BMC Genomics">
        <title>Unscrambling butterfly oogenesis.</title>
        <authorList>
            <person name="Carter J.M."/>
            <person name="Baker S.C."/>
            <person name="Pink R."/>
            <person name="Carter D.R."/>
            <person name="Collins A."/>
            <person name="Tomlin J."/>
            <person name="Gibbs M."/>
            <person name="Breuker C.J."/>
        </authorList>
    </citation>
    <scope>NUCLEOTIDE SEQUENCE</scope>
    <source>
        <tissue evidence="1">Ovary</tissue>
    </source>
</reference>
<reference evidence="1" key="2">
    <citation type="submission" date="2013-05" db="EMBL/GenBank/DDBJ databases">
        <authorList>
            <person name="Carter J.-M."/>
            <person name="Baker S.C."/>
            <person name="Pink R."/>
            <person name="Carter D.R.F."/>
            <person name="Collins A."/>
            <person name="Tomlin J."/>
            <person name="Gibbs M."/>
            <person name="Breuker C.J."/>
        </authorList>
    </citation>
    <scope>NUCLEOTIDE SEQUENCE</scope>
    <source>
        <tissue evidence="1">Ovary</tissue>
    </source>
</reference>
<dbReference type="AlphaFoldDB" id="S4NWW2"/>
<dbReference type="EMBL" id="GAIX01014445">
    <property type="protein sequence ID" value="JAA78115.1"/>
    <property type="molecule type" value="Transcribed_RNA"/>
</dbReference>
<organism evidence="1">
    <name type="scientific">Pararge aegeria</name>
    <name type="common">speckled wood butterfly</name>
    <dbReference type="NCBI Taxonomy" id="116150"/>
    <lineage>
        <taxon>Eukaryota</taxon>
        <taxon>Metazoa</taxon>
        <taxon>Ecdysozoa</taxon>
        <taxon>Arthropoda</taxon>
        <taxon>Hexapoda</taxon>
        <taxon>Insecta</taxon>
        <taxon>Pterygota</taxon>
        <taxon>Neoptera</taxon>
        <taxon>Endopterygota</taxon>
        <taxon>Lepidoptera</taxon>
        <taxon>Glossata</taxon>
        <taxon>Ditrysia</taxon>
        <taxon>Papilionoidea</taxon>
        <taxon>Nymphalidae</taxon>
        <taxon>Satyrinae</taxon>
        <taxon>Satyrini</taxon>
        <taxon>Parargina</taxon>
        <taxon>Pararge</taxon>
    </lineage>
</organism>
<protein>
    <submittedName>
        <fullName evidence="1">Uncharacterized protein</fullName>
    </submittedName>
</protein>